<reference evidence="1 2" key="1">
    <citation type="journal article" date="2012" name="Genome Biol.">
        <title>Sequencing three crocodilian genomes to illuminate the evolution of archosaurs and amniotes.</title>
        <authorList>
            <person name="St John J.A."/>
            <person name="Braun E.L."/>
            <person name="Isberg S.R."/>
            <person name="Miles L.G."/>
            <person name="Chong A.Y."/>
            <person name="Gongora J."/>
            <person name="Dalzell P."/>
            <person name="Moran C."/>
            <person name="Bed'hom B."/>
            <person name="Abzhanov A."/>
            <person name="Burgess S.C."/>
            <person name="Cooksey A.M."/>
            <person name="Castoe T.A."/>
            <person name="Crawford N.G."/>
            <person name="Densmore L.D."/>
            <person name="Drew J.C."/>
            <person name="Edwards S.V."/>
            <person name="Faircloth B.C."/>
            <person name="Fujita M.K."/>
            <person name="Greenwold M.J."/>
            <person name="Hoffmann F.G."/>
            <person name="Howard J.M."/>
            <person name="Iguchi T."/>
            <person name="Janes D.E."/>
            <person name="Khan S.Y."/>
            <person name="Kohno S."/>
            <person name="de Koning A.J."/>
            <person name="Lance S.L."/>
            <person name="McCarthy F.M."/>
            <person name="McCormack J.E."/>
            <person name="Merchant M.E."/>
            <person name="Peterson D.G."/>
            <person name="Pollock D.D."/>
            <person name="Pourmand N."/>
            <person name="Raney B.J."/>
            <person name="Roessler K.A."/>
            <person name="Sanford J.R."/>
            <person name="Sawyer R.H."/>
            <person name="Schmidt C.J."/>
            <person name="Triplett E.W."/>
            <person name="Tuberville T.D."/>
            <person name="Venegas-Anaya M."/>
            <person name="Howard J.T."/>
            <person name="Jarvis E.D."/>
            <person name="Guillette L.J.Jr."/>
            <person name="Glenn T.C."/>
            <person name="Green R.E."/>
            <person name="Ray D.A."/>
        </authorList>
    </citation>
    <scope>NUCLEOTIDE SEQUENCE [LARGE SCALE GENOMIC DNA]</scope>
    <source>
        <strain evidence="1">KSC_2009_1</strain>
    </source>
</reference>
<gene>
    <name evidence="1" type="ORF">Y1Q_0008830</name>
</gene>
<keyword evidence="2" id="KW-1185">Reference proteome</keyword>
<organism evidence="1 2">
    <name type="scientific">Alligator mississippiensis</name>
    <name type="common">American alligator</name>
    <dbReference type="NCBI Taxonomy" id="8496"/>
    <lineage>
        <taxon>Eukaryota</taxon>
        <taxon>Metazoa</taxon>
        <taxon>Chordata</taxon>
        <taxon>Craniata</taxon>
        <taxon>Vertebrata</taxon>
        <taxon>Euteleostomi</taxon>
        <taxon>Archelosauria</taxon>
        <taxon>Archosauria</taxon>
        <taxon>Crocodylia</taxon>
        <taxon>Alligatoridae</taxon>
        <taxon>Alligatorinae</taxon>
        <taxon>Alligator</taxon>
    </lineage>
</organism>
<dbReference type="AlphaFoldDB" id="A0A151NA60"/>
<protein>
    <submittedName>
        <fullName evidence="1">Uncharacterized protein</fullName>
    </submittedName>
</protein>
<dbReference type="EMBL" id="AKHW03003682">
    <property type="protein sequence ID" value="KYO33700.1"/>
    <property type="molecule type" value="Genomic_DNA"/>
</dbReference>
<sequence length="87" mass="10292">MNRNDNTRTPEYLDLPSLLRVAIKQQRFKNDFSTKLRNNKSSTHYIFPDCWSLCYLLKEKEFTWVLQTLSFKGSKSKASTVLKETLQ</sequence>
<evidence type="ECO:0000313" key="1">
    <source>
        <dbReference type="EMBL" id="KYO33700.1"/>
    </source>
</evidence>
<accession>A0A151NA60</accession>
<evidence type="ECO:0000313" key="2">
    <source>
        <dbReference type="Proteomes" id="UP000050525"/>
    </source>
</evidence>
<name>A0A151NA60_ALLMI</name>
<dbReference type="Proteomes" id="UP000050525">
    <property type="component" value="Unassembled WGS sequence"/>
</dbReference>
<proteinExistence type="predicted"/>
<comment type="caution">
    <text evidence="1">The sequence shown here is derived from an EMBL/GenBank/DDBJ whole genome shotgun (WGS) entry which is preliminary data.</text>
</comment>